<proteinExistence type="predicted"/>
<evidence type="ECO:0008006" key="4">
    <source>
        <dbReference type="Google" id="ProtNLM"/>
    </source>
</evidence>
<protein>
    <recommendedName>
        <fullName evidence="4">Transposase</fullName>
    </recommendedName>
</protein>
<feature type="region of interest" description="Disordered" evidence="1">
    <location>
        <begin position="132"/>
        <end position="200"/>
    </location>
</feature>
<accession>A0A9W6R6F8</accession>
<feature type="region of interest" description="Disordered" evidence="1">
    <location>
        <begin position="1"/>
        <end position="104"/>
    </location>
</feature>
<evidence type="ECO:0000313" key="2">
    <source>
        <dbReference type="EMBL" id="GLY70294.1"/>
    </source>
</evidence>
<feature type="compositionally biased region" description="Basic and acidic residues" evidence="1">
    <location>
        <begin position="64"/>
        <end position="93"/>
    </location>
</feature>
<sequence>MTPPAITATTGWSTDHNPPTTAVKTDNRRSGSTALVASDCGPDGLVTNQKPTTTSPRRRRNRLHQRETHRQHQNQSDRPRPRPDQRTRADPERTPPSPRRLVSWIMSKPQNLPEHTRRHLDDLVANCPEMTTRRTGTGVRRHPHPAPWPRPRQLDRHNPRRRAARLRLLSQRPGKGPRRHHRRPEPALQQRPRRGRQHESIKMLKRQTYGRASFSLLRKRILLVE</sequence>
<dbReference type="EMBL" id="BSTI01000021">
    <property type="protein sequence ID" value="GLY70294.1"/>
    <property type="molecule type" value="Genomic_DNA"/>
</dbReference>
<name>A0A9W6R6F8_9PSEU</name>
<organism evidence="2 3">
    <name type="scientific">Amycolatopsis taiwanensis</name>
    <dbReference type="NCBI Taxonomy" id="342230"/>
    <lineage>
        <taxon>Bacteria</taxon>
        <taxon>Bacillati</taxon>
        <taxon>Actinomycetota</taxon>
        <taxon>Actinomycetes</taxon>
        <taxon>Pseudonocardiales</taxon>
        <taxon>Pseudonocardiaceae</taxon>
        <taxon>Amycolatopsis</taxon>
    </lineage>
</organism>
<dbReference type="AlphaFoldDB" id="A0A9W6R6F8"/>
<evidence type="ECO:0000256" key="1">
    <source>
        <dbReference type="SAM" id="MobiDB-lite"/>
    </source>
</evidence>
<gene>
    <name evidence="2" type="ORF">Atai01_69130</name>
</gene>
<dbReference type="Proteomes" id="UP001165136">
    <property type="component" value="Unassembled WGS sequence"/>
</dbReference>
<feature type="compositionally biased region" description="Polar residues" evidence="1">
    <location>
        <begin position="7"/>
        <end position="35"/>
    </location>
</feature>
<keyword evidence="3" id="KW-1185">Reference proteome</keyword>
<reference evidence="2" key="1">
    <citation type="submission" date="2023-03" db="EMBL/GenBank/DDBJ databases">
        <title>Amycolatopsis taiwanensis NBRC 103393.</title>
        <authorList>
            <person name="Ichikawa N."/>
            <person name="Sato H."/>
            <person name="Tonouchi N."/>
        </authorList>
    </citation>
    <scope>NUCLEOTIDE SEQUENCE</scope>
    <source>
        <strain evidence="2">NBRC 103393</strain>
    </source>
</reference>
<comment type="caution">
    <text evidence="2">The sequence shown here is derived from an EMBL/GenBank/DDBJ whole genome shotgun (WGS) entry which is preliminary data.</text>
</comment>
<evidence type="ECO:0000313" key="3">
    <source>
        <dbReference type="Proteomes" id="UP001165136"/>
    </source>
</evidence>
<feature type="compositionally biased region" description="Polar residues" evidence="1">
    <location>
        <begin position="46"/>
        <end position="55"/>
    </location>
</feature>